<dbReference type="AlphaFoldDB" id="A0A0A2M5A4"/>
<gene>
    <name evidence="2" type="ORF">Q763_02790</name>
</gene>
<dbReference type="STRING" id="1406840.Q763_02790"/>
<dbReference type="EMBL" id="JRLV01000003">
    <property type="protein sequence ID" value="KGO83510.1"/>
    <property type="molecule type" value="Genomic_DNA"/>
</dbReference>
<protein>
    <submittedName>
        <fullName evidence="2">Uncharacterized protein</fullName>
    </submittedName>
</protein>
<dbReference type="eggNOG" id="ENOG5032ZQG">
    <property type="taxonomic scope" value="Bacteria"/>
</dbReference>
<organism evidence="2 3">
    <name type="scientific">Flavobacterium beibuense F44-8</name>
    <dbReference type="NCBI Taxonomy" id="1406840"/>
    <lineage>
        <taxon>Bacteria</taxon>
        <taxon>Pseudomonadati</taxon>
        <taxon>Bacteroidota</taxon>
        <taxon>Flavobacteriia</taxon>
        <taxon>Flavobacteriales</taxon>
        <taxon>Flavobacteriaceae</taxon>
        <taxon>Flavobacterium</taxon>
    </lineage>
</organism>
<keyword evidence="1" id="KW-0812">Transmembrane</keyword>
<keyword evidence="1" id="KW-1133">Transmembrane helix</keyword>
<dbReference type="InterPro" id="IPR047674">
    <property type="entry name" value="CAL67264-like"/>
</dbReference>
<dbReference type="Proteomes" id="UP000030129">
    <property type="component" value="Unassembled WGS sequence"/>
</dbReference>
<keyword evidence="3" id="KW-1185">Reference proteome</keyword>
<feature type="transmembrane region" description="Helical" evidence="1">
    <location>
        <begin position="7"/>
        <end position="28"/>
    </location>
</feature>
<evidence type="ECO:0000313" key="2">
    <source>
        <dbReference type="EMBL" id="KGO83510.1"/>
    </source>
</evidence>
<evidence type="ECO:0000313" key="3">
    <source>
        <dbReference type="Proteomes" id="UP000030129"/>
    </source>
</evidence>
<accession>A0A0A2M5A4</accession>
<keyword evidence="1" id="KW-0472">Membrane</keyword>
<dbReference type="NCBIfam" id="NF040514">
    <property type="entry name" value="CAL67264_fam"/>
    <property type="match status" value="1"/>
</dbReference>
<evidence type="ECO:0000256" key="1">
    <source>
        <dbReference type="SAM" id="Phobius"/>
    </source>
</evidence>
<sequence>MGMNKNTIFGWASFILFLIGAALVLLGVLKYPDYAIGFSVVGIGFFAISWAFNALKGRV</sequence>
<name>A0A0A2M5A4_9FLAO</name>
<dbReference type="RefSeq" id="WP_035130957.1">
    <property type="nucleotide sequence ID" value="NZ_JRLV01000003.1"/>
</dbReference>
<proteinExistence type="predicted"/>
<feature type="transmembrane region" description="Helical" evidence="1">
    <location>
        <begin position="34"/>
        <end position="55"/>
    </location>
</feature>
<reference evidence="2 3" key="1">
    <citation type="submission" date="2013-09" db="EMBL/GenBank/DDBJ databases">
        <authorList>
            <person name="Zeng Z."/>
            <person name="Chen C."/>
        </authorList>
    </citation>
    <scope>NUCLEOTIDE SEQUENCE [LARGE SCALE GENOMIC DNA]</scope>
    <source>
        <strain evidence="2 3">F44-8</strain>
    </source>
</reference>
<comment type="caution">
    <text evidence="2">The sequence shown here is derived from an EMBL/GenBank/DDBJ whole genome shotgun (WGS) entry which is preliminary data.</text>
</comment>